<dbReference type="Gene3D" id="3.40.50.12780">
    <property type="entry name" value="N-terminal domain of ligase-like"/>
    <property type="match status" value="1"/>
</dbReference>
<keyword evidence="4" id="KW-1185">Reference proteome</keyword>
<feature type="domain" description="AMP-dependent synthetase/ligase" evidence="1">
    <location>
        <begin position="133"/>
        <end position="308"/>
    </location>
</feature>
<evidence type="ECO:0000259" key="2">
    <source>
        <dbReference type="Pfam" id="PF22818"/>
    </source>
</evidence>
<dbReference type="InterPro" id="IPR042099">
    <property type="entry name" value="ANL_N_sf"/>
</dbReference>
<dbReference type="EMBL" id="CP011253">
    <property type="protein sequence ID" value="AKC70995.1"/>
    <property type="molecule type" value="Genomic_DNA"/>
</dbReference>
<evidence type="ECO:0000313" key="4">
    <source>
        <dbReference type="Proteomes" id="UP000035050"/>
    </source>
</evidence>
<dbReference type="PROSITE" id="PS00455">
    <property type="entry name" value="AMP_BINDING"/>
    <property type="match status" value="1"/>
</dbReference>
<dbReference type="InterPro" id="IPR054545">
    <property type="entry name" value="ApeI-like"/>
</dbReference>
<dbReference type="InterPro" id="IPR050237">
    <property type="entry name" value="ATP-dep_AMP-bd_enzyme"/>
</dbReference>
<evidence type="ECO:0000259" key="1">
    <source>
        <dbReference type="Pfam" id="PF00501"/>
    </source>
</evidence>
<name>A0A0E3YE08_9BURK</name>
<organism evidence="3 4">
    <name type="scientific">Pandoraea oxalativorans</name>
    <dbReference type="NCBI Taxonomy" id="573737"/>
    <lineage>
        <taxon>Bacteria</taxon>
        <taxon>Pseudomonadati</taxon>
        <taxon>Pseudomonadota</taxon>
        <taxon>Betaproteobacteria</taxon>
        <taxon>Burkholderiales</taxon>
        <taxon>Burkholderiaceae</taxon>
        <taxon>Pandoraea</taxon>
    </lineage>
</organism>
<accession>A0A0E3YE08</accession>
<dbReference type="Gene3D" id="3.10.129.10">
    <property type="entry name" value="Hotdog Thioesterase"/>
    <property type="match status" value="1"/>
</dbReference>
<proteinExistence type="predicted"/>
<dbReference type="InterPro" id="IPR020845">
    <property type="entry name" value="AMP-binding_CS"/>
</dbReference>
<dbReference type="AlphaFoldDB" id="A0A0E3YE08"/>
<dbReference type="PANTHER" id="PTHR43767:SF1">
    <property type="entry name" value="NONRIBOSOMAL PEPTIDE SYNTHASE PES1 (EUROFUNG)-RELATED"/>
    <property type="match status" value="1"/>
</dbReference>
<dbReference type="PANTHER" id="PTHR43767">
    <property type="entry name" value="LONG-CHAIN-FATTY-ACID--COA LIGASE"/>
    <property type="match status" value="1"/>
</dbReference>
<dbReference type="SUPFAM" id="SSF54637">
    <property type="entry name" value="Thioesterase/thiol ester dehydrase-isomerase"/>
    <property type="match status" value="1"/>
</dbReference>
<dbReference type="Pfam" id="PF00501">
    <property type="entry name" value="AMP-binding"/>
    <property type="match status" value="1"/>
</dbReference>
<dbReference type="SUPFAM" id="SSF56801">
    <property type="entry name" value="Acetyl-CoA synthetase-like"/>
    <property type="match status" value="1"/>
</dbReference>
<sequence>MNALALHRPSAPGCLSLTELLSAPVSASRVVCVDGRRTAETETALNIRDWRIRVEALRSAFAPRAPLRLALCLDDPFDMSCALFAAWAAGCTPMILPNALAQTRDDLAFAYDEVIDPERLASFSTPHANGGLDVPRSKDVLADSCELMIYTSGSTGEPKAVSKTLAQLDAEVRTLHHHWGAQLDNALIVASVPCHHIYGLWFRVLWPLAAGVPFARHTFVEPSEAQVWRNWPCVVWIAGPAQLTRWPSLIGGAPWVDAPRMAFSSGGPLPAEAAVQYANLKRSASATPDALAPVEVFGSTETGGIAWRQQDFAAHWTPLDDTDIRIGEGGALEIRSPRVGTGQWWRTDDGAAIHADGSFTLTGRLDRVVKIEGKRLALPAVEATLTRHEWVDDVAAIVVSGRLAVVVVPSKIGTFAWKTQSLKAVRETLRGELARSFDTTMLPRRWRFLPELPVNERGKRTAADVAACFSPATPWSPSVLGVRLDEADATDTCAAAPLSVVIALRVPRELPHFEGHFPGMPLLPGVVLLDWASRFATEYASRNASRHAWVTHSPTSVQQAKFSAPVMPGAQLELTLTLDSPRQRVHYRYEGARGISASGYLGYAAPFSPAPEMNR</sequence>
<dbReference type="InterPro" id="IPR029069">
    <property type="entry name" value="HotDog_dom_sf"/>
</dbReference>
<dbReference type="KEGG" id="pox:MB84_18235"/>
<protein>
    <recommendedName>
        <fullName evidence="5">AMP-dependent synthetase/ligase domain-containing protein</fullName>
    </recommendedName>
</protein>
<dbReference type="InterPro" id="IPR000873">
    <property type="entry name" value="AMP-dep_synth/lig_dom"/>
</dbReference>
<dbReference type="GO" id="GO:0016829">
    <property type="term" value="F:lyase activity"/>
    <property type="evidence" value="ECO:0007669"/>
    <property type="project" value="UniProtKB-KW"/>
</dbReference>
<evidence type="ECO:0000313" key="3">
    <source>
        <dbReference type="EMBL" id="AKC70995.1"/>
    </source>
</evidence>
<reference evidence="3" key="1">
    <citation type="submission" date="2016-06" db="EMBL/GenBank/DDBJ databases">
        <title>Pandoraea oxalativorans DSM 23570 Genome Sequencing.</title>
        <authorList>
            <person name="Ee R."/>
            <person name="Lim Y.-L."/>
            <person name="Yong D."/>
            <person name="Yin W.-F."/>
            <person name="Chan K.-G."/>
        </authorList>
    </citation>
    <scope>NUCLEOTIDE SEQUENCE</scope>
    <source>
        <strain evidence="3">DSM 23570</strain>
    </source>
</reference>
<evidence type="ECO:0008006" key="5">
    <source>
        <dbReference type="Google" id="ProtNLM"/>
    </source>
</evidence>
<dbReference type="Gene3D" id="3.30.300.30">
    <property type="match status" value="1"/>
</dbReference>
<dbReference type="GO" id="GO:0016878">
    <property type="term" value="F:acid-thiol ligase activity"/>
    <property type="evidence" value="ECO:0007669"/>
    <property type="project" value="UniProtKB-ARBA"/>
</dbReference>
<dbReference type="HOGENOM" id="CLU_026234_1_0_4"/>
<gene>
    <name evidence="3" type="ORF">MB84_18235</name>
</gene>
<dbReference type="Pfam" id="PF22818">
    <property type="entry name" value="ApeI-like"/>
    <property type="match status" value="1"/>
</dbReference>
<dbReference type="OrthoDB" id="9787658at2"/>
<feature type="domain" description="ApeI dehydratase-like" evidence="2">
    <location>
        <begin position="499"/>
        <end position="598"/>
    </location>
</feature>
<dbReference type="PATRIC" id="fig|573737.6.peg.4607"/>
<dbReference type="Proteomes" id="UP000035050">
    <property type="component" value="Chromosome"/>
</dbReference>
<dbReference type="InterPro" id="IPR045851">
    <property type="entry name" value="AMP-bd_C_sf"/>
</dbReference>